<dbReference type="InterPro" id="IPR017592">
    <property type="entry name" value="Pilus_assmbl_Flp-typ_CpaB"/>
</dbReference>
<reference evidence="3" key="1">
    <citation type="submission" date="2023-04" db="EMBL/GenBank/DDBJ databases">
        <title>Genome Encyclopedia of Bacteria and Archaea VI: Functional Genomics of Type Strains.</title>
        <authorList>
            <person name="Whitman W."/>
        </authorList>
    </citation>
    <scope>NUCLEOTIDE SEQUENCE</scope>
    <source>
        <strain evidence="3">Enz.4-51</strain>
    </source>
</reference>
<dbReference type="RefSeq" id="WP_277541448.1">
    <property type="nucleotide sequence ID" value="NZ_JAQFIK010000002.1"/>
</dbReference>
<sequence length="251" mass="26429">MQNRRILISLIIASALGLLALFIASFVIKDENAAKPTLAVVSAEKIAMGTPISASQLKLIALPKGESFPPGASQHIEDLIGRVGKVDIDNGQIILESILFSPTSSSGLAFAIAPGKRAMTMNVNEVSDVAGFISPGSYVDILFSSKDESGRFNSRIVLQHALVLAVAQDRMAADDTKGHLATSVTLEVSPKQAEMLDAARMSGVLSLVLRNQTDVSGSANEAMQTETKSSTENGVEVIRGTTVRIESGLGH</sequence>
<dbReference type="Proteomes" id="UP001161160">
    <property type="component" value="Unassembled WGS sequence"/>
</dbReference>
<gene>
    <name evidence="3" type="ORF">M2127_001598</name>
</gene>
<dbReference type="NCBIfam" id="TIGR03177">
    <property type="entry name" value="pilus_cpaB"/>
    <property type="match status" value="1"/>
</dbReference>
<feature type="domain" description="Flp pilus assembly protein RcpC/CpaB" evidence="2">
    <location>
        <begin position="107"/>
        <end position="210"/>
    </location>
</feature>
<dbReference type="AlphaFoldDB" id="A0AA43S6A2"/>
<dbReference type="CDD" id="cd11614">
    <property type="entry name" value="SAF_CpaB_FlgA_like"/>
    <property type="match status" value="1"/>
</dbReference>
<feature type="transmembrane region" description="Helical" evidence="1">
    <location>
        <begin position="7"/>
        <end position="28"/>
    </location>
</feature>
<evidence type="ECO:0000313" key="4">
    <source>
        <dbReference type="Proteomes" id="UP001161160"/>
    </source>
</evidence>
<proteinExistence type="predicted"/>
<keyword evidence="1" id="KW-0812">Transmembrane</keyword>
<dbReference type="Pfam" id="PF16976">
    <property type="entry name" value="RcpC"/>
    <property type="match status" value="1"/>
</dbReference>
<evidence type="ECO:0000256" key="1">
    <source>
        <dbReference type="SAM" id="Phobius"/>
    </source>
</evidence>
<dbReference type="InterPro" id="IPR031571">
    <property type="entry name" value="RcpC_dom"/>
</dbReference>
<protein>
    <submittedName>
        <fullName evidence="3">Pilus assembly protein CpaB</fullName>
    </submittedName>
</protein>
<accession>A0AA43S6A2</accession>
<evidence type="ECO:0000259" key="2">
    <source>
        <dbReference type="Pfam" id="PF16976"/>
    </source>
</evidence>
<keyword evidence="1" id="KW-0472">Membrane</keyword>
<evidence type="ECO:0000313" key="3">
    <source>
        <dbReference type="EMBL" id="MDH6504282.1"/>
    </source>
</evidence>
<organism evidence="3 4">
    <name type="scientific">Polynucleobacter sphagniphilus</name>
    <dbReference type="NCBI Taxonomy" id="1743169"/>
    <lineage>
        <taxon>Bacteria</taxon>
        <taxon>Pseudomonadati</taxon>
        <taxon>Pseudomonadota</taxon>
        <taxon>Betaproteobacteria</taxon>
        <taxon>Burkholderiales</taxon>
        <taxon>Burkholderiaceae</taxon>
        <taxon>Polynucleobacter</taxon>
    </lineage>
</organism>
<keyword evidence="4" id="KW-1185">Reference proteome</keyword>
<dbReference type="EMBL" id="JARXYA010000007">
    <property type="protein sequence ID" value="MDH6504282.1"/>
    <property type="molecule type" value="Genomic_DNA"/>
</dbReference>
<name>A0AA43S6A2_9BURK</name>
<comment type="caution">
    <text evidence="3">The sequence shown here is derived from an EMBL/GenBank/DDBJ whole genome shotgun (WGS) entry which is preliminary data.</text>
</comment>
<keyword evidence="1" id="KW-1133">Transmembrane helix</keyword>